<dbReference type="AlphaFoldDB" id="A0A1I2KNB1"/>
<organism evidence="7 8">
    <name type="scientific">Planifilum fulgidum</name>
    <dbReference type="NCBI Taxonomy" id="201973"/>
    <lineage>
        <taxon>Bacteria</taxon>
        <taxon>Bacillati</taxon>
        <taxon>Bacillota</taxon>
        <taxon>Bacilli</taxon>
        <taxon>Bacillales</taxon>
        <taxon>Thermoactinomycetaceae</taxon>
        <taxon>Planifilum</taxon>
    </lineage>
</organism>
<dbReference type="CDD" id="cd00092">
    <property type="entry name" value="HTH_CRP"/>
    <property type="match status" value="1"/>
</dbReference>
<dbReference type="STRING" id="201973.SAMN04488025_102181"/>
<dbReference type="Gene3D" id="2.60.120.10">
    <property type="entry name" value="Jelly Rolls"/>
    <property type="match status" value="1"/>
</dbReference>
<evidence type="ECO:0000259" key="6">
    <source>
        <dbReference type="PROSITE" id="PS51063"/>
    </source>
</evidence>
<dbReference type="InterPro" id="IPR000595">
    <property type="entry name" value="cNMP-bd_dom"/>
</dbReference>
<keyword evidence="2" id="KW-0238">DNA-binding</keyword>
<evidence type="ECO:0000313" key="7">
    <source>
        <dbReference type="EMBL" id="SFF68474.1"/>
    </source>
</evidence>
<keyword evidence="4" id="KW-0804">Transcription</keyword>
<evidence type="ECO:0000259" key="5">
    <source>
        <dbReference type="PROSITE" id="PS50042"/>
    </source>
</evidence>
<protein>
    <submittedName>
        <fullName evidence="7">CRP/FNR family transcriptional regulator, anaerobic regulatory protein</fullName>
    </submittedName>
</protein>
<dbReference type="GO" id="GO:0003700">
    <property type="term" value="F:DNA-binding transcription factor activity"/>
    <property type="evidence" value="ECO:0007669"/>
    <property type="project" value="InterPro"/>
</dbReference>
<dbReference type="PANTHER" id="PTHR24567:SF74">
    <property type="entry name" value="HTH-TYPE TRANSCRIPTIONAL REGULATOR ARCR"/>
    <property type="match status" value="1"/>
</dbReference>
<dbReference type="PROSITE" id="PS00042">
    <property type="entry name" value="HTH_CRP_1"/>
    <property type="match status" value="1"/>
</dbReference>
<dbReference type="InterPro" id="IPR036388">
    <property type="entry name" value="WH-like_DNA-bd_sf"/>
</dbReference>
<evidence type="ECO:0000256" key="2">
    <source>
        <dbReference type="ARBA" id="ARBA00023125"/>
    </source>
</evidence>
<dbReference type="Proteomes" id="UP000198661">
    <property type="component" value="Unassembled WGS sequence"/>
</dbReference>
<dbReference type="PANTHER" id="PTHR24567">
    <property type="entry name" value="CRP FAMILY TRANSCRIPTIONAL REGULATORY PROTEIN"/>
    <property type="match status" value="1"/>
</dbReference>
<keyword evidence="1" id="KW-0805">Transcription regulation</keyword>
<dbReference type="GO" id="GO:0003677">
    <property type="term" value="F:DNA binding"/>
    <property type="evidence" value="ECO:0007669"/>
    <property type="project" value="UniProtKB-KW"/>
</dbReference>
<dbReference type="GO" id="GO:0005829">
    <property type="term" value="C:cytosol"/>
    <property type="evidence" value="ECO:0007669"/>
    <property type="project" value="TreeGrafter"/>
</dbReference>
<dbReference type="InterPro" id="IPR012318">
    <property type="entry name" value="HTH_CRP"/>
</dbReference>
<feature type="domain" description="Cyclic nucleotide-binding" evidence="5">
    <location>
        <begin position="13"/>
        <end position="118"/>
    </location>
</feature>
<evidence type="ECO:0000256" key="4">
    <source>
        <dbReference type="ARBA" id="ARBA00023163"/>
    </source>
</evidence>
<dbReference type="InterPro" id="IPR018335">
    <property type="entry name" value="Tscrpt_reg_HTH_Crp-type_CS"/>
</dbReference>
<dbReference type="CDD" id="cd00038">
    <property type="entry name" value="CAP_ED"/>
    <property type="match status" value="1"/>
</dbReference>
<dbReference type="EMBL" id="FOOK01000002">
    <property type="protein sequence ID" value="SFF68474.1"/>
    <property type="molecule type" value="Genomic_DNA"/>
</dbReference>
<dbReference type="SMART" id="SM00100">
    <property type="entry name" value="cNMP"/>
    <property type="match status" value="1"/>
</dbReference>
<evidence type="ECO:0000256" key="1">
    <source>
        <dbReference type="ARBA" id="ARBA00023015"/>
    </source>
</evidence>
<name>A0A1I2KNB1_9BACL</name>
<evidence type="ECO:0000313" key="8">
    <source>
        <dbReference type="Proteomes" id="UP000198661"/>
    </source>
</evidence>
<evidence type="ECO:0000256" key="3">
    <source>
        <dbReference type="ARBA" id="ARBA00023159"/>
    </source>
</evidence>
<dbReference type="InterPro" id="IPR036390">
    <property type="entry name" value="WH_DNA-bd_sf"/>
</dbReference>
<dbReference type="PROSITE" id="PS51063">
    <property type="entry name" value="HTH_CRP_2"/>
    <property type="match status" value="1"/>
</dbReference>
<dbReference type="RefSeq" id="WP_177198925.1">
    <property type="nucleotide sequence ID" value="NZ_FOOK01000002.1"/>
</dbReference>
<dbReference type="InterPro" id="IPR018490">
    <property type="entry name" value="cNMP-bd_dom_sf"/>
</dbReference>
<dbReference type="Pfam" id="PF00027">
    <property type="entry name" value="cNMP_binding"/>
    <property type="match status" value="1"/>
</dbReference>
<keyword evidence="8" id="KW-1185">Reference proteome</keyword>
<dbReference type="PROSITE" id="PS50042">
    <property type="entry name" value="CNMP_BINDING_3"/>
    <property type="match status" value="1"/>
</dbReference>
<proteinExistence type="predicted"/>
<accession>A0A1I2KNB1</accession>
<sequence length="240" mass="27017">MATTCCNIRSDRLTRFLSPDQLQRLKDHMVWKKVQAGSPIFQAEDPAEFLYYIEQGCVKTMKTTSDGQEITFGLKGGGDLIGLVDLLSDSVQTYGHNAVAFTDTLLGVIHKNDLDALLVQYPSLSFAFMQWMALEQRIMQTILRDIVLYGKPGALCSILIRLANSYGQPTDRGIRISLRLTNQELAHLIGATRESVNRVLCRLKSERVISLDHGHLVIHDLERLRNEARCEECPLEVCVI</sequence>
<dbReference type="Pfam" id="PF13545">
    <property type="entry name" value="HTH_Crp_2"/>
    <property type="match status" value="1"/>
</dbReference>
<dbReference type="SUPFAM" id="SSF51206">
    <property type="entry name" value="cAMP-binding domain-like"/>
    <property type="match status" value="1"/>
</dbReference>
<dbReference type="InterPro" id="IPR050397">
    <property type="entry name" value="Env_Response_Regulators"/>
</dbReference>
<feature type="domain" description="HTH crp-type" evidence="6">
    <location>
        <begin position="149"/>
        <end position="222"/>
    </location>
</feature>
<dbReference type="Gene3D" id="1.10.10.10">
    <property type="entry name" value="Winged helix-like DNA-binding domain superfamily/Winged helix DNA-binding domain"/>
    <property type="match status" value="1"/>
</dbReference>
<reference evidence="7 8" key="1">
    <citation type="submission" date="2016-10" db="EMBL/GenBank/DDBJ databases">
        <authorList>
            <person name="de Groot N.N."/>
        </authorList>
    </citation>
    <scope>NUCLEOTIDE SEQUENCE [LARGE SCALE GENOMIC DNA]</scope>
    <source>
        <strain evidence="7 8">DSM 44945</strain>
    </source>
</reference>
<dbReference type="PRINTS" id="PR00034">
    <property type="entry name" value="HTHCRP"/>
</dbReference>
<dbReference type="InterPro" id="IPR014710">
    <property type="entry name" value="RmlC-like_jellyroll"/>
</dbReference>
<dbReference type="SUPFAM" id="SSF46785">
    <property type="entry name" value="Winged helix' DNA-binding domain"/>
    <property type="match status" value="1"/>
</dbReference>
<gene>
    <name evidence="7" type="ORF">SAMN04488025_102181</name>
</gene>
<keyword evidence="3" id="KW-0010">Activator</keyword>
<dbReference type="SMART" id="SM00419">
    <property type="entry name" value="HTH_CRP"/>
    <property type="match status" value="1"/>
</dbReference>